<name>A0ABP6EF11_9ACTN</name>
<evidence type="ECO:0000313" key="3">
    <source>
        <dbReference type="Proteomes" id="UP001500994"/>
    </source>
</evidence>
<dbReference type="Proteomes" id="UP001500994">
    <property type="component" value="Unassembled WGS sequence"/>
</dbReference>
<gene>
    <name evidence="2" type="ORF">GCM10009864_37940</name>
</gene>
<keyword evidence="3" id="KW-1185">Reference proteome</keyword>
<comment type="caution">
    <text evidence="2">The sequence shown here is derived from an EMBL/GenBank/DDBJ whole genome shotgun (WGS) entry which is preliminary data.</text>
</comment>
<feature type="region of interest" description="Disordered" evidence="1">
    <location>
        <begin position="1"/>
        <end position="73"/>
    </location>
</feature>
<evidence type="ECO:0000256" key="1">
    <source>
        <dbReference type="SAM" id="MobiDB-lite"/>
    </source>
</evidence>
<sequence>MHEQGHIDRQLSNTARPNAGTGRRLPADHPPRHGPLSRRPPGGPSANEGPASVFPLPLLPAEEQEVVPRGPTETTLALLLKDARREGQDLPD</sequence>
<proteinExistence type="predicted"/>
<accession>A0ABP6EF11</accession>
<organism evidence="2 3">
    <name type="scientific">Streptomyces lunalinharesii</name>
    <dbReference type="NCBI Taxonomy" id="333384"/>
    <lineage>
        <taxon>Bacteria</taxon>
        <taxon>Bacillati</taxon>
        <taxon>Actinomycetota</taxon>
        <taxon>Actinomycetes</taxon>
        <taxon>Kitasatosporales</taxon>
        <taxon>Streptomycetaceae</taxon>
        <taxon>Streptomyces</taxon>
    </lineage>
</organism>
<dbReference type="EMBL" id="BAAARK010000011">
    <property type="protein sequence ID" value="GAA2665349.1"/>
    <property type="molecule type" value="Genomic_DNA"/>
</dbReference>
<reference evidence="3" key="1">
    <citation type="journal article" date="2019" name="Int. J. Syst. Evol. Microbiol.">
        <title>The Global Catalogue of Microorganisms (GCM) 10K type strain sequencing project: providing services to taxonomists for standard genome sequencing and annotation.</title>
        <authorList>
            <consortium name="The Broad Institute Genomics Platform"/>
            <consortium name="The Broad Institute Genome Sequencing Center for Infectious Disease"/>
            <person name="Wu L."/>
            <person name="Ma J."/>
        </authorList>
    </citation>
    <scope>NUCLEOTIDE SEQUENCE [LARGE SCALE GENOMIC DNA]</scope>
    <source>
        <strain evidence="3">JCM 16374</strain>
    </source>
</reference>
<evidence type="ECO:0000313" key="2">
    <source>
        <dbReference type="EMBL" id="GAA2665349.1"/>
    </source>
</evidence>
<protein>
    <submittedName>
        <fullName evidence="2">Uncharacterized protein</fullName>
    </submittedName>
</protein>